<dbReference type="AlphaFoldDB" id="A0A4Q1CNC4"/>
<proteinExistence type="predicted"/>
<name>A0A4Q1CNC4_9BACT</name>
<sequence length="168" mass="19225">MKYLDIINKCLLKIEDDFKEFKSVLKKDAQFSGLYSHLSSNSFVNEFQLVEVTLSFYHPEFIHTEKEGIDISIGLFQIREEENGMTSYTSNIRYDNNGDLIFDKFIYVTSDITTTTGSLILKNNDYILNVRDVESLDRELATSVDSIFAGFHSSISLIGSKLTDLKTF</sequence>
<evidence type="ECO:0000313" key="1">
    <source>
        <dbReference type="EMBL" id="RXK62618.1"/>
    </source>
</evidence>
<organism evidence="1 2">
    <name type="scientific">Lacibacter luteus</name>
    <dbReference type="NCBI Taxonomy" id="2508719"/>
    <lineage>
        <taxon>Bacteria</taxon>
        <taxon>Pseudomonadati</taxon>
        <taxon>Bacteroidota</taxon>
        <taxon>Chitinophagia</taxon>
        <taxon>Chitinophagales</taxon>
        <taxon>Chitinophagaceae</taxon>
        <taxon>Lacibacter</taxon>
    </lineage>
</organism>
<protein>
    <submittedName>
        <fullName evidence="1">Uncharacterized protein</fullName>
    </submittedName>
</protein>
<reference evidence="1 2" key="1">
    <citation type="submission" date="2019-01" db="EMBL/GenBank/DDBJ databases">
        <title>Lacibacter sp. strain TTM-7.</title>
        <authorList>
            <person name="Chen W.-M."/>
        </authorList>
    </citation>
    <scope>NUCLEOTIDE SEQUENCE [LARGE SCALE GENOMIC DNA]</scope>
    <source>
        <strain evidence="1 2">TTM-7</strain>
    </source>
</reference>
<accession>A0A4Q1CNC4</accession>
<keyword evidence="2" id="KW-1185">Reference proteome</keyword>
<comment type="caution">
    <text evidence="1">The sequence shown here is derived from an EMBL/GenBank/DDBJ whole genome shotgun (WGS) entry which is preliminary data.</text>
</comment>
<dbReference type="EMBL" id="SDHW01000001">
    <property type="protein sequence ID" value="RXK62618.1"/>
    <property type="molecule type" value="Genomic_DNA"/>
</dbReference>
<evidence type="ECO:0000313" key="2">
    <source>
        <dbReference type="Proteomes" id="UP000290204"/>
    </source>
</evidence>
<gene>
    <name evidence="1" type="ORF">ESA94_06365</name>
</gene>
<dbReference type="RefSeq" id="WP_129129989.1">
    <property type="nucleotide sequence ID" value="NZ_SDHW01000001.1"/>
</dbReference>
<dbReference type="Proteomes" id="UP000290204">
    <property type="component" value="Unassembled WGS sequence"/>
</dbReference>